<dbReference type="RefSeq" id="WP_395417761.1">
    <property type="nucleotide sequence ID" value="NZ_JBIPKE010000017.1"/>
</dbReference>
<dbReference type="Pfam" id="PF04536">
    <property type="entry name" value="TPM_phosphatase"/>
    <property type="match status" value="1"/>
</dbReference>
<feature type="transmembrane region" description="Helical" evidence="1">
    <location>
        <begin position="209"/>
        <end position="238"/>
    </location>
</feature>
<feature type="transmembrane region" description="Helical" evidence="1">
    <location>
        <begin position="178"/>
        <end position="197"/>
    </location>
</feature>
<keyword evidence="1" id="KW-0472">Membrane</keyword>
<feature type="domain" description="TPM" evidence="3">
    <location>
        <begin position="31"/>
        <end position="153"/>
    </location>
</feature>
<evidence type="ECO:0000256" key="2">
    <source>
        <dbReference type="SAM" id="SignalP"/>
    </source>
</evidence>
<dbReference type="EMBL" id="JBIPKE010000017">
    <property type="protein sequence ID" value="MFH6984423.1"/>
    <property type="molecule type" value="Genomic_DNA"/>
</dbReference>
<name>A0ABW7N9V9_9BACT</name>
<gene>
    <name evidence="4" type="ORF">ACHKAR_13300</name>
</gene>
<sequence>MKIRILIPLFIFLSLCAWSQDVALPDLTRRVTDLTGTLTPAEQSSLEQKLLNYENTKGSQVVVVLIPTTGEETIEQYSIRLGEAWKIGRQGADDGVIMLFAMTDRKMRIEVGYGLEGALTDALSKRIIINVITPEFRSGHFYKGIDSGVDVVISAIMGEELPPAVKRRSTNSTSSKSWVLPVLVLGFIFTGILKTVLTKKLGKGKATGLSAVIVFILGWLLIGLAAGIFIAIIVAIFMSVPSNGGRGGRGGGGMYWGGGFGGGGGYSGGGGGFGGFSGGGGGFGGGGASGGW</sequence>
<dbReference type="Proteomes" id="UP001610063">
    <property type="component" value="Unassembled WGS sequence"/>
</dbReference>
<reference evidence="4 5" key="1">
    <citation type="journal article" date="2013" name="Int. J. Syst. Evol. Microbiol.">
        <title>Marinoscillum luteum sp. nov., isolated from marine sediment.</title>
        <authorList>
            <person name="Cha I.T."/>
            <person name="Park S.J."/>
            <person name="Kim S.J."/>
            <person name="Kim J.G."/>
            <person name="Jung M.Y."/>
            <person name="Shin K.S."/>
            <person name="Kwon K.K."/>
            <person name="Yang S.H."/>
            <person name="Seo Y.S."/>
            <person name="Rhee S.K."/>
        </authorList>
    </citation>
    <scope>NUCLEOTIDE SEQUENCE [LARGE SCALE GENOMIC DNA]</scope>
    <source>
        <strain evidence="4 5">KCTC 23939</strain>
    </source>
</reference>
<feature type="chain" id="PRO_5045144840" evidence="2">
    <location>
        <begin position="20"/>
        <end position="292"/>
    </location>
</feature>
<dbReference type="PANTHER" id="PTHR30373">
    <property type="entry name" value="UPF0603 PROTEIN YGCG"/>
    <property type="match status" value="1"/>
</dbReference>
<dbReference type="InterPro" id="IPR007621">
    <property type="entry name" value="TPM_dom"/>
</dbReference>
<keyword evidence="2" id="KW-0732">Signal</keyword>
<protein>
    <submittedName>
        <fullName evidence="4">TPM domain-containing protein</fullName>
    </submittedName>
</protein>
<keyword evidence="1" id="KW-1133">Transmembrane helix</keyword>
<feature type="signal peptide" evidence="2">
    <location>
        <begin position="1"/>
        <end position="19"/>
    </location>
</feature>
<dbReference type="PANTHER" id="PTHR30373:SF2">
    <property type="entry name" value="UPF0603 PROTEIN YGCG"/>
    <property type="match status" value="1"/>
</dbReference>
<dbReference type="Gene3D" id="3.10.310.50">
    <property type="match status" value="1"/>
</dbReference>
<evidence type="ECO:0000313" key="4">
    <source>
        <dbReference type="EMBL" id="MFH6984423.1"/>
    </source>
</evidence>
<evidence type="ECO:0000313" key="5">
    <source>
        <dbReference type="Proteomes" id="UP001610063"/>
    </source>
</evidence>
<evidence type="ECO:0000259" key="3">
    <source>
        <dbReference type="Pfam" id="PF04536"/>
    </source>
</evidence>
<comment type="caution">
    <text evidence="4">The sequence shown here is derived from an EMBL/GenBank/DDBJ whole genome shotgun (WGS) entry which is preliminary data.</text>
</comment>
<keyword evidence="1" id="KW-0812">Transmembrane</keyword>
<evidence type="ECO:0000256" key="1">
    <source>
        <dbReference type="SAM" id="Phobius"/>
    </source>
</evidence>
<accession>A0ABW7N9V9</accession>
<organism evidence="4 5">
    <name type="scientific">Marinoscillum luteum</name>
    <dbReference type="NCBI Taxonomy" id="861051"/>
    <lineage>
        <taxon>Bacteria</taxon>
        <taxon>Pseudomonadati</taxon>
        <taxon>Bacteroidota</taxon>
        <taxon>Cytophagia</taxon>
        <taxon>Cytophagales</taxon>
        <taxon>Reichenbachiellaceae</taxon>
        <taxon>Marinoscillum</taxon>
    </lineage>
</organism>
<keyword evidence="5" id="KW-1185">Reference proteome</keyword>
<proteinExistence type="predicted"/>